<sequence length="208" mass="24382">MKKIKKQNKKMEDLRDLMAELDTISKSIPEGSYLKMCDLMKGVHDGISNAARTVDRLGEMLYQERIEILNDQNPPTTDSRSLPVIPPFQVVQIPVPDENDLRHYDEIIMKIKQVEDRLKKTKIRKNITETVKRDAVKEMSRILNVPLRRFTIEELREKGGVIRDERAFYKSYIQRTNLVNRELIQEMNDELDDLYMARNDLSVMFGLA</sequence>
<evidence type="ECO:0000313" key="1">
    <source>
        <dbReference type="EMBL" id="AET84972.1"/>
    </source>
</evidence>
<proteinExistence type="predicted"/>
<organismHost>
    <name type="scientific">Micromonas pusilla</name>
    <name type="common">Picoplanktonic green alga</name>
    <name type="synonym">Chromulina pusilla</name>
    <dbReference type="NCBI Taxonomy" id="38833"/>
</organismHost>
<evidence type="ECO:0000313" key="2">
    <source>
        <dbReference type="Proteomes" id="UP000232710"/>
    </source>
</evidence>
<protein>
    <submittedName>
        <fullName evidence="1">Uncharacterized protein</fullName>
    </submittedName>
</protein>
<dbReference type="Proteomes" id="UP000232710">
    <property type="component" value="Segment"/>
</dbReference>
<reference evidence="1 2" key="1">
    <citation type="submission" date="2010-12" db="EMBL/GenBank/DDBJ databases">
        <title>The Genome Sequence of Micromonas pusilla virus SP1.</title>
        <authorList>
            <consortium name="The Broad Institute Genome Sequencing Platform"/>
            <person name="Henn M.R."/>
            <person name="Suttle C."/>
            <person name="Winget D."/>
            <person name="Chan A."/>
            <person name="Levin J."/>
            <person name="Malboeuf C."/>
            <person name="Casali M."/>
            <person name="Russ C."/>
            <person name="Lennon N."/>
            <person name="Chapman S.B."/>
            <person name="Erlich R."/>
            <person name="Young S.K."/>
            <person name="Yandava C."/>
            <person name="Zeng Q."/>
            <person name="Alvarado L."/>
            <person name="Anderson S."/>
            <person name="Berlin A."/>
            <person name="Chen Z."/>
            <person name="Freedman E."/>
            <person name="Gellesch M."/>
            <person name="Goldberg J."/>
            <person name="Green L."/>
            <person name="Griggs A."/>
            <person name="Gujja S."/>
            <person name="Heilman E.R."/>
            <person name="Heiman D."/>
            <person name="Hollinger A."/>
            <person name="Howarth C."/>
            <person name="Larson L."/>
            <person name="Mehta T."/>
            <person name="Pearson M."/>
            <person name="Roberts A."/>
            <person name="Ryan E."/>
            <person name="Saif S."/>
            <person name="Shea T."/>
            <person name="Shenoy N."/>
            <person name="Sisk P."/>
            <person name="Stolte C."/>
            <person name="Sykes S."/>
            <person name="White J."/>
            <person name="Haas B."/>
            <person name="Nusbaum C."/>
            <person name="Birren B."/>
        </authorList>
    </citation>
    <scope>NUCLEOTIDE SEQUENCE [LARGE SCALE GENOMIC DNA]</scope>
    <source>
        <strain evidence="1 2">SP1</strain>
    </source>
</reference>
<accession>G9E6E5</accession>
<name>G9E6E5_MPSP1</name>
<keyword evidence="2" id="KW-1185">Reference proteome</keyword>
<dbReference type="EMBL" id="JF974320">
    <property type="protein sequence ID" value="AET84972.1"/>
    <property type="molecule type" value="Genomic_DNA"/>
</dbReference>
<organism evidence="1 2">
    <name type="scientific">Micromonas pusilla virus SP1</name>
    <name type="common">MpV-SP1</name>
    <dbReference type="NCBI Taxonomy" id="373996"/>
    <lineage>
        <taxon>Viruses</taxon>
        <taxon>Varidnaviria</taxon>
        <taxon>Bamfordvirae</taxon>
        <taxon>Nucleocytoviricota</taxon>
        <taxon>Megaviricetes</taxon>
        <taxon>Algavirales</taxon>
        <taxon>Phycodnaviridae</taxon>
        <taxon>Prasinovirus</taxon>
        <taxon>Prasinovirus micromonas</taxon>
    </lineage>
</organism>
<gene>
    <name evidence="1" type="ORF">MPXG_00174</name>
</gene>